<dbReference type="Gene3D" id="2.40.10.10">
    <property type="entry name" value="Trypsin-like serine proteases"/>
    <property type="match status" value="1"/>
</dbReference>
<dbReference type="EMBL" id="JAGGLC010000004">
    <property type="protein sequence ID" value="MBP1987577.1"/>
    <property type="molecule type" value="Genomic_DNA"/>
</dbReference>
<dbReference type="SUPFAM" id="SSF50494">
    <property type="entry name" value="Trypsin-like serine proteases"/>
    <property type="match status" value="1"/>
</dbReference>
<organism evidence="1 2">
    <name type="scientific">Halolamina salifodinae</name>
    <dbReference type="NCBI Taxonomy" id="1202767"/>
    <lineage>
        <taxon>Archaea</taxon>
        <taxon>Methanobacteriati</taxon>
        <taxon>Methanobacteriota</taxon>
        <taxon>Stenosarchaea group</taxon>
        <taxon>Halobacteria</taxon>
        <taxon>Halobacteriales</taxon>
        <taxon>Haloferacaceae</taxon>
    </lineage>
</organism>
<evidence type="ECO:0000313" key="2">
    <source>
        <dbReference type="Proteomes" id="UP000823736"/>
    </source>
</evidence>
<name>A0A8T4GX43_9EURY</name>
<gene>
    <name evidence="1" type="ORF">J2753_002078</name>
</gene>
<dbReference type="InterPro" id="IPR006311">
    <property type="entry name" value="TAT_signal"/>
</dbReference>
<protein>
    <submittedName>
        <fullName evidence="1">Uncharacterized protein</fullName>
    </submittedName>
</protein>
<dbReference type="InterPro" id="IPR009003">
    <property type="entry name" value="Peptidase_S1_PA"/>
</dbReference>
<dbReference type="InterPro" id="IPR043504">
    <property type="entry name" value="Peptidase_S1_PA_chymotrypsin"/>
</dbReference>
<dbReference type="AlphaFoldDB" id="A0A8T4GX43"/>
<dbReference type="PROSITE" id="PS51318">
    <property type="entry name" value="TAT"/>
    <property type="match status" value="1"/>
</dbReference>
<proteinExistence type="predicted"/>
<dbReference type="Proteomes" id="UP000823736">
    <property type="component" value="Unassembled WGS sequence"/>
</dbReference>
<evidence type="ECO:0000313" key="1">
    <source>
        <dbReference type="EMBL" id="MBP1987577.1"/>
    </source>
</evidence>
<comment type="caution">
    <text evidence="1">The sequence shown here is derived from an EMBL/GenBank/DDBJ whole genome shotgun (WGS) entry which is preliminary data.</text>
</comment>
<accession>A0A8T4GX43</accession>
<keyword evidence="2" id="KW-1185">Reference proteome</keyword>
<sequence>MTDLNRVSRRGVIKGLGASVGISSIPGLSIPVAGKVNRTKRVVIARGGLQDEPIATEKVPKEWLNHREEVKSIEEQVHMILSKYDRYNGISLTNSDKASDGVSYPEITVHMQPAESQAPSNETIDIVGPDDIPETVEELGINPSNNLKTNRIKTVVEGGTKEMMCRGEYSPNPFPGGLYVNSPGGYMTSGVRIYHNKKYKSYMYSVNHGFTSKDPAQGECVSGNGGTVTDVNGEPIATGTDMNNISHDWILAEPETGVNISGKIVTGIREDGESIDENLTTVSGYLTDEGIGTVASENRTVTKFGATTGYSDGQVIERGKLFRKGCIDYYLSAIQTDTRGAQGDSGGPIWYDLGEDAALLSLISAGKNYDSTDTYPGCNGGDMLKMPQPVSYPIWRVIENNPFSIGGGAVSP</sequence>
<dbReference type="RefSeq" id="WP_209491913.1">
    <property type="nucleotide sequence ID" value="NZ_JAGGLC010000004.1"/>
</dbReference>
<reference evidence="1" key="1">
    <citation type="submission" date="2021-03" db="EMBL/GenBank/DDBJ databases">
        <title>Genomic Encyclopedia of Type Strains, Phase IV (KMG-IV): sequencing the most valuable type-strain genomes for metagenomic binning, comparative biology and taxonomic classification.</title>
        <authorList>
            <person name="Goeker M."/>
        </authorList>
    </citation>
    <scope>NUCLEOTIDE SEQUENCE</scope>
    <source>
        <strain evidence="1">DSM 26232</strain>
    </source>
</reference>